<reference evidence="2" key="1">
    <citation type="submission" date="2014-12" db="EMBL/GenBank/DDBJ databases">
        <authorList>
            <person name="Fitak R."/>
            <person name="Mohandesan E."/>
            <person name="Burger P.A."/>
            <person name="Jukka C."/>
        </authorList>
    </citation>
    <scope>NUCLEOTIDE SEQUENCE</scope>
    <source>
        <strain evidence="2">Drom800</strain>
        <tissue evidence="2">Blood</tissue>
    </source>
</reference>
<comment type="caution">
    <text evidence="2">The sequence shown here is derived from an EMBL/GenBank/DDBJ whole genome shotgun (WGS) entry which is preliminary data.</text>
</comment>
<gene>
    <name evidence="2" type="ORF">Cadr_000022562</name>
</gene>
<dbReference type="EMBL" id="JWIN03000025">
    <property type="protein sequence ID" value="KAB1257856.1"/>
    <property type="molecule type" value="Genomic_DNA"/>
</dbReference>
<keyword evidence="1" id="KW-0732">Signal</keyword>
<dbReference type="EMBL" id="JWIN03000025">
    <property type="protein sequence ID" value="KAB1257855.1"/>
    <property type="molecule type" value="Genomic_DNA"/>
</dbReference>
<dbReference type="AlphaFoldDB" id="A0A5N4CG15"/>
<sequence>MRKNISLGFVQLALILPSSPQPCNNSCEKQQPTVAAEAEWVWNYPTSHPQRTVTMWPVWALTESRLQNLSSFGLTQRSLCVKSQRLVRLAKTVGGKRLTSQLLEAGLLAASMISFPIFFLIG</sequence>
<proteinExistence type="predicted"/>
<feature type="chain" id="PRO_5036147804" evidence="1">
    <location>
        <begin position="21"/>
        <end position="122"/>
    </location>
</feature>
<evidence type="ECO:0000313" key="3">
    <source>
        <dbReference type="Proteomes" id="UP000299084"/>
    </source>
</evidence>
<name>A0A5N4CG15_CAMDR</name>
<accession>A0A5N4CG15</accession>
<evidence type="ECO:0000313" key="2">
    <source>
        <dbReference type="EMBL" id="KAB1257856.1"/>
    </source>
</evidence>
<feature type="signal peptide" evidence="1">
    <location>
        <begin position="1"/>
        <end position="20"/>
    </location>
</feature>
<keyword evidence="3" id="KW-1185">Reference proteome</keyword>
<reference evidence="2 3" key="2">
    <citation type="journal article" date="2019" name="Mol. Ecol. Resour.">
        <title>Improving Illumina assemblies with Hi-C and long reads: an example with the North African dromedary.</title>
        <authorList>
            <person name="Elbers J.P."/>
            <person name="Rogers M.F."/>
            <person name="Perelman P.L."/>
            <person name="Proskuryakova A.A."/>
            <person name="Serdyukova N.A."/>
            <person name="Johnson W.E."/>
            <person name="Horin P."/>
            <person name="Corander J."/>
            <person name="Murphy D."/>
            <person name="Burger P.A."/>
        </authorList>
    </citation>
    <scope>NUCLEOTIDE SEQUENCE [LARGE SCALE GENOMIC DNA]</scope>
    <source>
        <strain evidence="2">Drom800</strain>
        <tissue evidence="2">Blood</tissue>
    </source>
</reference>
<dbReference type="Proteomes" id="UP000299084">
    <property type="component" value="Unassembled WGS sequence"/>
</dbReference>
<evidence type="ECO:0000256" key="1">
    <source>
        <dbReference type="SAM" id="SignalP"/>
    </source>
</evidence>
<organism evidence="2 3">
    <name type="scientific">Camelus dromedarius</name>
    <name type="common">Dromedary</name>
    <name type="synonym">Arabian camel</name>
    <dbReference type="NCBI Taxonomy" id="9838"/>
    <lineage>
        <taxon>Eukaryota</taxon>
        <taxon>Metazoa</taxon>
        <taxon>Chordata</taxon>
        <taxon>Craniata</taxon>
        <taxon>Vertebrata</taxon>
        <taxon>Euteleostomi</taxon>
        <taxon>Mammalia</taxon>
        <taxon>Eutheria</taxon>
        <taxon>Laurasiatheria</taxon>
        <taxon>Artiodactyla</taxon>
        <taxon>Tylopoda</taxon>
        <taxon>Camelidae</taxon>
        <taxon>Camelus</taxon>
    </lineage>
</organism>
<protein>
    <submittedName>
        <fullName evidence="2">Uncharacterized protein</fullName>
    </submittedName>
</protein>